<feature type="domain" description="Novel STAND NTPase 1" evidence="3">
    <location>
        <begin position="249"/>
        <end position="610"/>
    </location>
</feature>
<dbReference type="OrthoDB" id="574237at2"/>
<dbReference type="InterPro" id="IPR024983">
    <property type="entry name" value="CHAT_dom"/>
</dbReference>
<evidence type="ECO:0000313" key="4">
    <source>
        <dbReference type="EMBL" id="TWT51800.1"/>
    </source>
</evidence>
<proteinExistence type="predicted"/>
<dbReference type="SUPFAM" id="SSF52540">
    <property type="entry name" value="P-loop containing nucleoside triphosphate hydrolases"/>
    <property type="match status" value="1"/>
</dbReference>
<dbReference type="Pfam" id="PF12770">
    <property type="entry name" value="CHAT"/>
    <property type="match status" value="1"/>
</dbReference>
<dbReference type="EMBL" id="SJPK01000038">
    <property type="protein sequence ID" value="TWT51800.1"/>
    <property type="molecule type" value="Genomic_DNA"/>
</dbReference>
<accession>A0A5C5WMG0</accession>
<protein>
    <submittedName>
        <fullName evidence="4">CHAT domain protein</fullName>
    </submittedName>
</protein>
<dbReference type="Gene3D" id="3.40.50.300">
    <property type="entry name" value="P-loop containing nucleotide triphosphate hydrolases"/>
    <property type="match status" value="1"/>
</dbReference>
<reference evidence="4 5" key="1">
    <citation type="submission" date="2019-02" db="EMBL/GenBank/DDBJ databases">
        <title>Deep-cultivation of Planctomycetes and their phenomic and genomic characterization uncovers novel biology.</title>
        <authorList>
            <person name="Wiegand S."/>
            <person name="Jogler M."/>
            <person name="Boedeker C."/>
            <person name="Pinto D."/>
            <person name="Vollmers J."/>
            <person name="Rivas-Marin E."/>
            <person name="Kohn T."/>
            <person name="Peeters S.H."/>
            <person name="Heuer A."/>
            <person name="Rast P."/>
            <person name="Oberbeckmann S."/>
            <person name="Bunk B."/>
            <person name="Jeske O."/>
            <person name="Meyerdierks A."/>
            <person name="Storesund J.E."/>
            <person name="Kallscheuer N."/>
            <person name="Luecker S."/>
            <person name="Lage O.M."/>
            <person name="Pohl T."/>
            <person name="Merkel B.J."/>
            <person name="Hornburger P."/>
            <person name="Mueller R.-W."/>
            <person name="Bruemmer F."/>
            <person name="Labrenz M."/>
            <person name="Spormann A.M."/>
            <person name="Op Den Camp H."/>
            <person name="Overmann J."/>
            <person name="Amann R."/>
            <person name="Jetten M.S.M."/>
            <person name="Mascher T."/>
            <person name="Medema M.H."/>
            <person name="Devos D.P."/>
            <person name="Kaster A.-K."/>
            <person name="Ovreas L."/>
            <person name="Rohde M."/>
            <person name="Galperin M.Y."/>
            <person name="Jogler C."/>
        </authorList>
    </citation>
    <scope>NUCLEOTIDE SEQUENCE [LARGE SCALE GENOMIC DNA]</scope>
    <source>
        <strain evidence="4 5">CA85</strain>
    </source>
</reference>
<feature type="coiled-coil region" evidence="1">
    <location>
        <begin position="740"/>
        <end position="774"/>
    </location>
</feature>
<evidence type="ECO:0000256" key="1">
    <source>
        <dbReference type="SAM" id="Coils"/>
    </source>
</evidence>
<dbReference type="Pfam" id="PF20703">
    <property type="entry name" value="nSTAND1"/>
    <property type="match status" value="1"/>
</dbReference>
<feature type="domain" description="CHAT" evidence="2">
    <location>
        <begin position="12"/>
        <end position="184"/>
    </location>
</feature>
<keyword evidence="5" id="KW-1185">Reference proteome</keyword>
<dbReference type="InterPro" id="IPR049052">
    <property type="entry name" value="nSTAND1"/>
</dbReference>
<dbReference type="InterPro" id="IPR027417">
    <property type="entry name" value="P-loop_NTPase"/>
</dbReference>
<evidence type="ECO:0000259" key="3">
    <source>
        <dbReference type="Pfam" id="PF20703"/>
    </source>
</evidence>
<dbReference type="RefSeq" id="WP_146394210.1">
    <property type="nucleotide sequence ID" value="NZ_SJPK01000038.1"/>
</dbReference>
<organism evidence="4 5">
    <name type="scientific">Allorhodopirellula solitaria</name>
    <dbReference type="NCBI Taxonomy" id="2527987"/>
    <lineage>
        <taxon>Bacteria</taxon>
        <taxon>Pseudomonadati</taxon>
        <taxon>Planctomycetota</taxon>
        <taxon>Planctomycetia</taxon>
        <taxon>Pirellulales</taxon>
        <taxon>Pirellulaceae</taxon>
        <taxon>Allorhodopirellula</taxon>
    </lineage>
</organism>
<comment type="caution">
    <text evidence="4">The sequence shown here is derived from an EMBL/GenBank/DDBJ whole genome shotgun (WGS) entry which is preliminary data.</text>
</comment>
<gene>
    <name evidence="4" type="ORF">CA85_51700</name>
</gene>
<sequence length="999" mass="112628">MRDPNNKPVILLAFANDRDDTVGYLRNLPDEARRLREALERAEQAGLCEAVVRSNSTAGDIFKVFQAPKYRNRIAIFHYGGHANGYQLLLESVSGQTASADASGLAAFLGQQQGLQLVFLNGCSTQLQTQELLDANISAVISTSRSIDDQVATDFAYQFYQGMAGGASIRTAYKEAEASVQTVKGGTTRGVYFGNKDDPKSQLEPDRWPWNLYLRQGSEYADQWNLPEAVNDPLFGLPPLPEQDLPESPYRHLSWFRREDAEVFFGRGHQIRKLYDRLNARRSAPIVLFYGQSGVGKSSILDAGLIPRLERDYEVRYLRRTEGGLLDTLQLAFLQEASDVSIETAWRMSEERSGKPLIVFLDQVEELYTRPIADLSDELDQLLHAVKATFGDPKNRPKGKLVLGFRKEWLAELESQLVEFELPRTKVFLEPLDRRGIIEVVQGPSSSKRMRERYGLTIEDGLAEIIADDLLEDRVSAIAPTLQILLTKLWNKAIDANYEQPKFNQDLYQQLKRDGILLRDFLNQQITAFRERYPDAVDSGLLLDIIALHTTPLGTAGQCTIEQLQEQYVHLGALLPDVLQQCQDLYLLTLASSDQKNSNETTRLAHDTLAPIVREQFDSSDKPGQRARRILDNRSVGWSENRESTPLDEADLIVVERGVTGTRTLNSAEQRLLERSLELRDRSQRNRKCLKIVGALASVVIVGLGVWGWLNFNQAEAARKNLDATNTALTLTNRDLATTTEGLKEKTNEANRSKRKAEANLQTAKHSVEDLLDLFTELPRRAGEVAAAMTAADAQTAFEAIERYGMPSSRRITSAGIEKAVEELDSRLTIWRDYSGPLNELHDEHPAKECRDAVLNLVRVTADEWKEQSSSELLTRSTQSKLRNERREFERDIITQGLCQRAINVTLAIAEAASEGRESMLTFRSEFERLYWAELYWVELGQDGESSLEAAMVAFRDTGLQNWRLDDVSKSDLTTLARTVRDCCELLISHPTIERTQLK</sequence>
<evidence type="ECO:0000313" key="5">
    <source>
        <dbReference type="Proteomes" id="UP000318053"/>
    </source>
</evidence>
<name>A0A5C5WMG0_9BACT</name>
<dbReference type="Proteomes" id="UP000318053">
    <property type="component" value="Unassembled WGS sequence"/>
</dbReference>
<keyword evidence="1" id="KW-0175">Coiled coil</keyword>
<dbReference type="AlphaFoldDB" id="A0A5C5WMG0"/>
<evidence type="ECO:0000259" key="2">
    <source>
        <dbReference type="Pfam" id="PF12770"/>
    </source>
</evidence>